<dbReference type="InterPro" id="IPR052155">
    <property type="entry name" value="Biofilm_reg_signaling"/>
</dbReference>
<dbReference type="FunFam" id="3.20.20.450:FF:000001">
    <property type="entry name" value="Cyclic di-GMP phosphodiesterase yahA"/>
    <property type="match status" value="1"/>
</dbReference>
<dbReference type="PROSITE" id="PS50883">
    <property type="entry name" value="EAL"/>
    <property type="match status" value="1"/>
</dbReference>
<dbReference type="GO" id="GO:0071111">
    <property type="term" value="F:cyclic-guanylate-specific phosphodiesterase activity"/>
    <property type="evidence" value="ECO:0007669"/>
    <property type="project" value="UniProtKB-EC"/>
</dbReference>
<organism evidence="12 13">
    <name type="scientific">Candidatus Tenderia electrophaga</name>
    <dbReference type="NCBI Taxonomy" id="1748243"/>
    <lineage>
        <taxon>Bacteria</taxon>
        <taxon>Pseudomonadati</taxon>
        <taxon>Pseudomonadota</taxon>
        <taxon>Gammaproteobacteria</taxon>
        <taxon>Candidatus Tenderiales</taxon>
        <taxon>Candidatus Tenderiaceae</taxon>
        <taxon>Candidatus Tenderia</taxon>
    </lineage>
</organism>
<dbReference type="CDD" id="cd06225">
    <property type="entry name" value="HAMP"/>
    <property type="match status" value="1"/>
</dbReference>
<dbReference type="Pfam" id="PF00990">
    <property type="entry name" value="GGDEF"/>
    <property type="match status" value="1"/>
</dbReference>
<dbReference type="PANTHER" id="PTHR44757">
    <property type="entry name" value="DIGUANYLATE CYCLASE DGCP"/>
    <property type="match status" value="1"/>
</dbReference>
<keyword evidence="6" id="KW-0472">Membrane</keyword>
<evidence type="ECO:0000256" key="5">
    <source>
        <dbReference type="SAM" id="Coils"/>
    </source>
</evidence>
<dbReference type="Gene3D" id="6.10.340.10">
    <property type="match status" value="1"/>
</dbReference>
<accession>A0A0S2T9L6</accession>
<evidence type="ECO:0000313" key="13">
    <source>
        <dbReference type="Proteomes" id="UP000055136"/>
    </source>
</evidence>
<dbReference type="EMBL" id="CP013099">
    <property type="protein sequence ID" value="ALP51867.1"/>
    <property type="molecule type" value="Genomic_DNA"/>
</dbReference>
<dbReference type="Pfam" id="PF13426">
    <property type="entry name" value="PAS_9"/>
    <property type="match status" value="1"/>
</dbReference>
<dbReference type="PANTHER" id="PTHR44757:SF2">
    <property type="entry name" value="BIOFILM ARCHITECTURE MAINTENANCE PROTEIN MBAA"/>
    <property type="match status" value="1"/>
</dbReference>
<feature type="transmembrane region" description="Helical" evidence="6">
    <location>
        <begin position="139"/>
        <end position="159"/>
    </location>
</feature>
<comment type="catalytic activity">
    <reaction evidence="4">
        <text>3',3'-c-di-GMP + H2O = 5'-phosphoguanylyl(3'-&gt;5')guanosine + H(+)</text>
        <dbReference type="Rhea" id="RHEA:24902"/>
        <dbReference type="ChEBI" id="CHEBI:15377"/>
        <dbReference type="ChEBI" id="CHEBI:15378"/>
        <dbReference type="ChEBI" id="CHEBI:58754"/>
        <dbReference type="ChEBI" id="CHEBI:58805"/>
        <dbReference type="EC" id="3.1.4.52"/>
    </reaction>
    <physiologicalReaction direction="left-to-right" evidence="4">
        <dbReference type="Rhea" id="RHEA:24903"/>
    </physiologicalReaction>
</comment>
<feature type="domain" description="PAC" evidence="8">
    <location>
        <begin position="292"/>
        <end position="342"/>
    </location>
</feature>
<sequence length="808" mass="90565">MGGLLNRFTSRMVLGELLIHGLLGSVVFVLILPALAQHFQQQFLDRSMTSALQLAATLEHYPRPPQDLADIRAGKLNLIHLNIQDGSITAIETDAAFGDQDDHTYHIAVPLKISGQNYILQLGYDERDTLGLIGQAQRYGLYIVLGYICLAVLMAAIMGPQLTRPLIRLREAARDIAAGKHSRRLELHSGIRELRQLAHDLESMRAELVNQSEALATREARLSTIMANVADALITVDKNGNVLSFNLAAERSFAYNASEVVGQDIHLLFSNSFTDIFAGGDNDTPLDIEQAAPYETLGKRKTGERFYVEASINEICQLDSSIFIIVCRDISERKQAEAEIKSLQEDLERRVIKRTRELAEANKELRHQALHDSLTSLPNRLLLHDRLHQAIRGAKREGRSIALMISDLDRFKEINDTLGHHFGDLLLQQVAVRLRGVLRDSDTVARLGGDEFAILLPDIEAPEQVTQAASKIAAAIDLPFIFEDQNIHIGISMGISLFPQNSEDASTLMRQADVAMYVAKRSNIDFALYRPDLDEHSLSRLSMAGELRRGLQQEEFVLHYQPTIDLRSDQVIGVEALARWQHPDKGLIQPDDFILLAEQTGHIRELTAYVLREALRQAQLWNSAGLRLRISVNLSARSLHDTELCQHIGELLQHWQLEAEQLQLEITERALMYDPMQAMQTLSQLHDMGVKLSIDDFGTGYSSMAYLKQLPVNEIKVDQSFVQAMLEHNEDKVIVRSTIDLAHNMGHQVIAEGVDNEATLELLREMGCDLAQGFHIHPPARATDLRQWLLHTGWRNEAGLSSEQQPGA</sequence>
<feature type="domain" description="GGDEF" evidence="11">
    <location>
        <begin position="399"/>
        <end position="531"/>
    </location>
</feature>
<dbReference type="GO" id="GO:0071732">
    <property type="term" value="P:cellular response to nitric oxide"/>
    <property type="evidence" value="ECO:0007669"/>
    <property type="project" value="UniProtKB-ARBA"/>
</dbReference>
<evidence type="ECO:0000256" key="2">
    <source>
        <dbReference type="ARBA" id="ARBA00012282"/>
    </source>
</evidence>
<dbReference type="SMART" id="SM00304">
    <property type="entry name" value="HAMP"/>
    <property type="match status" value="1"/>
</dbReference>
<dbReference type="PROSITE" id="PS50885">
    <property type="entry name" value="HAMP"/>
    <property type="match status" value="1"/>
</dbReference>
<dbReference type="NCBIfam" id="TIGR00229">
    <property type="entry name" value="sensory_box"/>
    <property type="match status" value="1"/>
</dbReference>
<dbReference type="PROSITE" id="PS50112">
    <property type="entry name" value="PAS"/>
    <property type="match status" value="1"/>
</dbReference>
<dbReference type="GO" id="GO:0016020">
    <property type="term" value="C:membrane"/>
    <property type="evidence" value="ECO:0007669"/>
    <property type="project" value="InterPro"/>
</dbReference>
<dbReference type="InterPro" id="IPR000014">
    <property type="entry name" value="PAS"/>
</dbReference>
<dbReference type="InterPro" id="IPR001633">
    <property type="entry name" value="EAL_dom"/>
</dbReference>
<dbReference type="Gene3D" id="3.20.20.450">
    <property type="entry name" value="EAL domain"/>
    <property type="match status" value="1"/>
</dbReference>
<evidence type="ECO:0000256" key="3">
    <source>
        <dbReference type="ARBA" id="ARBA00022636"/>
    </source>
</evidence>
<evidence type="ECO:0000259" key="8">
    <source>
        <dbReference type="PROSITE" id="PS50113"/>
    </source>
</evidence>
<dbReference type="CDD" id="cd01949">
    <property type="entry name" value="GGDEF"/>
    <property type="match status" value="1"/>
</dbReference>
<dbReference type="Pfam" id="PF00563">
    <property type="entry name" value="EAL"/>
    <property type="match status" value="1"/>
</dbReference>
<dbReference type="Gene3D" id="3.30.70.270">
    <property type="match status" value="1"/>
</dbReference>
<dbReference type="CDD" id="cd00130">
    <property type="entry name" value="PAS"/>
    <property type="match status" value="1"/>
</dbReference>
<keyword evidence="5" id="KW-0175">Coiled coil</keyword>
<keyword evidence="6" id="KW-1133">Transmembrane helix</keyword>
<feature type="domain" description="PAS" evidence="7">
    <location>
        <begin position="218"/>
        <end position="263"/>
    </location>
</feature>
<dbReference type="SMART" id="SM00267">
    <property type="entry name" value="GGDEF"/>
    <property type="match status" value="1"/>
</dbReference>
<dbReference type="STRING" id="1748243.Tel_01220"/>
<dbReference type="InterPro" id="IPR035919">
    <property type="entry name" value="EAL_sf"/>
</dbReference>
<keyword evidence="3" id="KW-0973">c-di-GMP</keyword>
<feature type="domain" description="EAL" evidence="9">
    <location>
        <begin position="540"/>
        <end position="793"/>
    </location>
</feature>
<dbReference type="GO" id="GO:0007165">
    <property type="term" value="P:signal transduction"/>
    <property type="evidence" value="ECO:0007669"/>
    <property type="project" value="InterPro"/>
</dbReference>
<feature type="coiled-coil region" evidence="5">
    <location>
        <begin position="333"/>
        <end position="364"/>
    </location>
</feature>
<dbReference type="InterPro" id="IPR043128">
    <property type="entry name" value="Rev_trsase/Diguanyl_cyclase"/>
</dbReference>
<evidence type="ECO:0000259" key="9">
    <source>
        <dbReference type="PROSITE" id="PS50883"/>
    </source>
</evidence>
<protein>
    <recommendedName>
        <fullName evidence="2">cyclic-guanylate-specific phosphodiesterase</fullName>
        <ecNumber evidence="2">3.1.4.52</ecNumber>
    </recommendedName>
</protein>
<gene>
    <name evidence="12" type="ORF">Tel_01220</name>
</gene>
<dbReference type="SMART" id="SM00052">
    <property type="entry name" value="EAL"/>
    <property type="match status" value="1"/>
</dbReference>
<dbReference type="CDD" id="cd01948">
    <property type="entry name" value="EAL"/>
    <property type="match status" value="1"/>
</dbReference>
<dbReference type="NCBIfam" id="TIGR00254">
    <property type="entry name" value="GGDEF"/>
    <property type="match status" value="1"/>
</dbReference>
<dbReference type="InterPro" id="IPR003660">
    <property type="entry name" value="HAMP_dom"/>
</dbReference>
<dbReference type="SUPFAM" id="SSF158472">
    <property type="entry name" value="HAMP domain-like"/>
    <property type="match status" value="1"/>
</dbReference>
<dbReference type="EC" id="3.1.4.52" evidence="2"/>
<evidence type="ECO:0000256" key="6">
    <source>
        <dbReference type="SAM" id="Phobius"/>
    </source>
</evidence>
<dbReference type="InterPro" id="IPR035965">
    <property type="entry name" value="PAS-like_dom_sf"/>
</dbReference>
<dbReference type="KEGG" id="tee:Tel_01220"/>
<feature type="domain" description="HAMP" evidence="10">
    <location>
        <begin position="161"/>
        <end position="213"/>
    </location>
</feature>
<dbReference type="Gene3D" id="3.30.450.20">
    <property type="entry name" value="PAS domain"/>
    <property type="match status" value="1"/>
</dbReference>
<keyword evidence="6" id="KW-0812">Transmembrane</keyword>
<evidence type="ECO:0000259" key="10">
    <source>
        <dbReference type="PROSITE" id="PS50885"/>
    </source>
</evidence>
<evidence type="ECO:0000256" key="1">
    <source>
        <dbReference type="ARBA" id="ARBA00001946"/>
    </source>
</evidence>
<dbReference type="Proteomes" id="UP000055136">
    <property type="component" value="Chromosome"/>
</dbReference>
<evidence type="ECO:0000313" key="12">
    <source>
        <dbReference type="EMBL" id="ALP51867.1"/>
    </source>
</evidence>
<name>A0A0S2T9L6_9GAMM</name>
<reference evidence="12" key="1">
    <citation type="submission" date="2015-10" db="EMBL/GenBank/DDBJ databases">
        <title>Description of Candidatus Tenderia electrophaga gen. nov, sp. nov., an Uncultivated Electroautotroph from a Biocathode Enrichment.</title>
        <authorList>
            <person name="Eddie B.J."/>
            <person name="Malanoski A.P."/>
            <person name="Wang Z."/>
            <person name="Hall R.J."/>
            <person name="Oh S.D."/>
            <person name="Heiner C."/>
            <person name="Lin B."/>
            <person name="Strycharz-Glaven S.M."/>
        </authorList>
    </citation>
    <scope>NUCLEOTIDE SEQUENCE [LARGE SCALE GENOMIC DNA]</scope>
    <source>
        <strain evidence="12">NRL1</strain>
    </source>
</reference>
<dbReference type="InterPro" id="IPR000700">
    <property type="entry name" value="PAS-assoc_C"/>
</dbReference>
<dbReference type="PROSITE" id="PS50113">
    <property type="entry name" value="PAC"/>
    <property type="match status" value="1"/>
</dbReference>
<dbReference type="Pfam" id="PF00672">
    <property type="entry name" value="HAMP"/>
    <property type="match status" value="1"/>
</dbReference>
<dbReference type="SMART" id="SM00091">
    <property type="entry name" value="PAS"/>
    <property type="match status" value="1"/>
</dbReference>
<dbReference type="InterPro" id="IPR000160">
    <property type="entry name" value="GGDEF_dom"/>
</dbReference>
<evidence type="ECO:0000256" key="4">
    <source>
        <dbReference type="ARBA" id="ARBA00051114"/>
    </source>
</evidence>
<dbReference type="PROSITE" id="PS50887">
    <property type="entry name" value="GGDEF"/>
    <property type="match status" value="1"/>
</dbReference>
<keyword evidence="13" id="KW-1185">Reference proteome</keyword>
<proteinExistence type="predicted"/>
<evidence type="ECO:0000259" key="7">
    <source>
        <dbReference type="PROSITE" id="PS50112"/>
    </source>
</evidence>
<dbReference type="InterPro" id="IPR029787">
    <property type="entry name" value="Nucleotide_cyclase"/>
</dbReference>
<feature type="transmembrane region" description="Helical" evidence="6">
    <location>
        <begin position="17"/>
        <end position="36"/>
    </location>
</feature>
<dbReference type="FunFam" id="3.30.70.270:FF:000001">
    <property type="entry name" value="Diguanylate cyclase domain protein"/>
    <property type="match status" value="1"/>
</dbReference>
<dbReference type="AlphaFoldDB" id="A0A0S2T9L6"/>
<dbReference type="SUPFAM" id="SSF55785">
    <property type="entry name" value="PYP-like sensor domain (PAS domain)"/>
    <property type="match status" value="1"/>
</dbReference>
<evidence type="ECO:0000259" key="11">
    <source>
        <dbReference type="PROSITE" id="PS50887"/>
    </source>
</evidence>
<dbReference type="SUPFAM" id="SSF55073">
    <property type="entry name" value="Nucleotide cyclase"/>
    <property type="match status" value="1"/>
</dbReference>
<comment type="cofactor">
    <cofactor evidence="1">
        <name>Mg(2+)</name>
        <dbReference type="ChEBI" id="CHEBI:18420"/>
    </cofactor>
</comment>
<dbReference type="SUPFAM" id="SSF141868">
    <property type="entry name" value="EAL domain-like"/>
    <property type="match status" value="1"/>
</dbReference>